<dbReference type="EMBL" id="CAJJDP010000084">
    <property type="protein sequence ID" value="CAD8185366.1"/>
    <property type="molecule type" value="Genomic_DNA"/>
</dbReference>
<protein>
    <submittedName>
        <fullName evidence="2">Uncharacterized protein</fullName>
    </submittedName>
</protein>
<dbReference type="OrthoDB" id="292259at2759"/>
<evidence type="ECO:0000313" key="2">
    <source>
        <dbReference type="EMBL" id="CAD8185366.1"/>
    </source>
</evidence>
<accession>A0A8S1WHI5</accession>
<feature type="compositionally biased region" description="Polar residues" evidence="1">
    <location>
        <begin position="415"/>
        <end position="437"/>
    </location>
</feature>
<evidence type="ECO:0000313" key="3">
    <source>
        <dbReference type="Proteomes" id="UP000683925"/>
    </source>
</evidence>
<gene>
    <name evidence="2" type="ORF">POCTA_138.1.T0850138</name>
</gene>
<reference evidence="2" key="1">
    <citation type="submission" date="2021-01" db="EMBL/GenBank/DDBJ databases">
        <authorList>
            <consortium name="Genoscope - CEA"/>
            <person name="William W."/>
        </authorList>
    </citation>
    <scope>NUCLEOTIDE SEQUENCE</scope>
</reference>
<organism evidence="2 3">
    <name type="scientific">Paramecium octaurelia</name>
    <dbReference type="NCBI Taxonomy" id="43137"/>
    <lineage>
        <taxon>Eukaryota</taxon>
        <taxon>Sar</taxon>
        <taxon>Alveolata</taxon>
        <taxon>Ciliophora</taxon>
        <taxon>Intramacronucleata</taxon>
        <taxon>Oligohymenophorea</taxon>
        <taxon>Peniculida</taxon>
        <taxon>Parameciidae</taxon>
        <taxon>Paramecium</taxon>
    </lineage>
</organism>
<evidence type="ECO:0000256" key="1">
    <source>
        <dbReference type="SAM" id="MobiDB-lite"/>
    </source>
</evidence>
<dbReference type="OMA" id="MRRQEYY"/>
<proteinExistence type="predicted"/>
<sequence length="608" mass="70799">MKNMKKLKVEVAVEELNRIRQSHIIANSLVWIHNTLFKKYCQSQNYYYTRDINDILRDVSSKAVVRYKDLIGFYCYEDEYPQKFQLLAEYYKFHTDIPRFFMEPIIQLLNKYYDKMRRQEYYRIALLVEQEEKKNPNGSSQCIIGDKPSFVNSQQSHKDQESQAHNKGIRNTLILKDLSWLNKSSTQIQKKQMDISCTLQEICKQLGKETMEQSSLLISTGKGDEIELNKFQAYLNQQIQKSQIDKVSQTQTKKLSQPNVVFSLLQKQNDDENKLRLGSQYSKQNTELVQLNKISSDINIRNQVDSPQKKQQINHARVDQNYEIKQSISPKYITNVQPKLTTQIQLKDFRLNIQSNHQLIRLQNQNQISSPIKCNNELQVLTTKQASISKLNLKQISKIIIDDNPTPQELKWKNGAQTQRPNSDTKNFFFNRNSPTLQSGAQNELQINMPKQNSAVSQLSQKQSQKNIDSSTIRKSMQPNIHFRFRSSQDKNINVNENQQNQQLIQIIHKKNKSEGKQLHSPQQDTHQQQLCLTDRRSQGELQLKKSLAKSCQNSQKIGILKGVGSGIDIVKHSVSPNNFIIKQMVLTQVQKQQQRQDLFSSQLRKPD</sequence>
<name>A0A8S1WHI5_PAROT</name>
<keyword evidence="3" id="KW-1185">Reference proteome</keyword>
<feature type="region of interest" description="Disordered" evidence="1">
    <location>
        <begin position="413"/>
        <end position="437"/>
    </location>
</feature>
<dbReference type="Proteomes" id="UP000683925">
    <property type="component" value="Unassembled WGS sequence"/>
</dbReference>
<dbReference type="AlphaFoldDB" id="A0A8S1WHI5"/>
<comment type="caution">
    <text evidence="2">The sequence shown here is derived from an EMBL/GenBank/DDBJ whole genome shotgun (WGS) entry which is preliminary data.</text>
</comment>
<feature type="region of interest" description="Disordered" evidence="1">
    <location>
        <begin position="452"/>
        <end position="471"/>
    </location>
</feature>